<keyword evidence="4 7" id="KW-0812">Transmembrane</keyword>
<keyword evidence="6 7" id="KW-0472">Membrane</keyword>
<evidence type="ECO:0000313" key="8">
    <source>
        <dbReference type="EMBL" id="AKV00067.1"/>
    </source>
</evidence>
<evidence type="ECO:0000256" key="5">
    <source>
        <dbReference type="ARBA" id="ARBA00022989"/>
    </source>
</evidence>
<name>A0A0K1Q339_9BACT</name>
<evidence type="ECO:0000256" key="6">
    <source>
        <dbReference type="ARBA" id="ARBA00023136"/>
    </source>
</evidence>
<dbReference type="EMBL" id="CP012333">
    <property type="protein sequence ID" value="AKV00067.1"/>
    <property type="molecule type" value="Genomic_DNA"/>
</dbReference>
<proteinExistence type="inferred from homology"/>
<dbReference type="InterPro" id="IPR051907">
    <property type="entry name" value="DoxX-like_oxidoreductase"/>
</dbReference>
<keyword evidence="3" id="KW-1003">Cell membrane</keyword>
<comment type="similarity">
    <text evidence="2">Belongs to the DoxX family.</text>
</comment>
<dbReference type="Proteomes" id="UP000064967">
    <property type="component" value="Chromosome"/>
</dbReference>
<keyword evidence="5 7" id="KW-1133">Transmembrane helix</keyword>
<feature type="transmembrane region" description="Helical" evidence="7">
    <location>
        <begin position="80"/>
        <end position="105"/>
    </location>
</feature>
<feature type="transmembrane region" description="Helical" evidence="7">
    <location>
        <begin position="117"/>
        <end position="134"/>
    </location>
</feature>
<evidence type="ECO:0000256" key="7">
    <source>
        <dbReference type="SAM" id="Phobius"/>
    </source>
</evidence>
<dbReference type="AlphaFoldDB" id="A0A0K1Q339"/>
<accession>A0A0K1Q339</accession>
<reference evidence="8 9" key="1">
    <citation type="submission" date="2015-08" db="EMBL/GenBank/DDBJ databases">
        <authorList>
            <person name="Babu N.S."/>
            <person name="Beckwith C.J."/>
            <person name="Beseler K.G."/>
            <person name="Brison A."/>
            <person name="Carone J.V."/>
            <person name="Caskin T.P."/>
            <person name="Diamond M."/>
            <person name="Durham M.E."/>
            <person name="Foxe J.M."/>
            <person name="Go M."/>
            <person name="Henderson B.A."/>
            <person name="Jones I.B."/>
            <person name="McGettigan J.A."/>
            <person name="Micheletti S.J."/>
            <person name="Nasrallah M.E."/>
            <person name="Ortiz D."/>
            <person name="Piller C.R."/>
            <person name="Privatt S.R."/>
            <person name="Schneider S.L."/>
            <person name="Sharp S."/>
            <person name="Smith T.C."/>
            <person name="Stanton J.D."/>
            <person name="Ullery H.E."/>
            <person name="Wilson R.J."/>
            <person name="Serrano M.G."/>
            <person name="Buck G."/>
            <person name="Lee V."/>
            <person name="Wang Y."/>
            <person name="Carvalho R."/>
            <person name="Voegtly L."/>
            <person name="Shi R."/>
            <person name="Duckworth R."/>
            <person name="Johnson A."/>
            <person name="Loviza R."/>
            <person name="Walstead R."/>
            <person name="Shah Z."/>
            <person name="Kiflezghi M."/>
            <person name="Wade K."/>
            <person name="Ball S.L."/>
            <person name="Bradley K.W."/>
            <person name="Asai D.J."/>
            <person name="Bowman C.A."/>
            <person name="Russell D.A."/>
            <person name="Pope W.H."/>
            <person name="Jacobs-Sera D."/>
            <person name="Hendrix R.W."/>
            <person name="Hatfull G.F."/>
        </authorList>
    </citation>
    <scope>NUCLEOTIDE SEQUENCE [LARGE SCALE GENOMIC DNA]</scope>
    <source>
        <strain evidence="8 9">DSM 27648</strain>
    </source>
</reference>
<dbReference type="RefSeq" id="WP_146651426.1">
    <property type="nucleotide sequence ID" value="NZ_CP012333.1"/>
</dbReference>
<dbReference type="OrthoDB" id="9813193at2"/>
<dbReference type="GO" id="GO:0005886">
    <property type="term" value="C:plasma membrane"/>
    <property type="evidence" value="ECO:0007669"/>
    <property type="project" value="UniProtKB-SubCell"/>
</dbReference>
<protein>
    <submittedName>
        <fullName evidence="8">DoxX</fullName>
    </submittedName>
</protein>
<dbReference type="InterPro" id="IPR032808">
    <property type="entry name" value="DoxX"/>
</dbReference>
<evidence type="ECO:0000256" key="3">
    <source>
        <dbReference type="ARBA" id="ARBA00022475"/>
    </source>
</evidence>
<evidence type="ECO:0000256" key="2">
    <source>
        <dbReference type="ARBA" id="ARBA00006679"/>
    </source>
</evidence>
<evidence type="ECO:0000256" key="1">
    <source>
        <dbReference type="ARBA" id="ARBA00004651"/>
    </source>
</evidence>
<gene>
    <name evidence="8" type="ORF">AKJ09_06730</name>
</gene>
<organism evidence="8 9">
    <name type="scientific">Labilithrix luteola</name>
    <dbReference type="NCBI Taxonomy" id="1391654"/>
    <lineage>
        <taxon>Bacteria</taxon>
        <taxon>Pseudomonadati</taxon>
        <taxon>Myxococcota</taxon>
        <taxon>Polyangia</taxon>
        <taxon>Polyangiales</taxon>
        <taxon>Labilitrichaceae</taxon>
        <taxon>Labilithrix</taxon>
    </lineage>
</organism>
<evidence type="ECO:0000313" key="9">
    <source>
        <dbReference type="Proteomes" id="UP000064967"/>
    </source>
</evidence>
<sequence length="156" mass="16817">MAKVVTNLVERMERVFASLSRNVWFPVLLARLAMAAEFVTSGWGKVHDLPKLAREFESLGIPAPGANAAATATTELVGGLLLLVGLGTRFAAASLAIVMTVAILTSRLKEVHTVGDFFYLSEPSYFVIFVWLVFQGGGKASVDHLIAQKRAERSAP</sequence>
<dbReference type="KEGG" id="llu:AKJ09_06730"/>
<dbReference type="PANTHER" id="PTHR33452:SF1">
    <property type="entry name" value="INNER MEMBRANE PROTEIN YPHA-RELATED"/>
    <property type="match status" value="1"/>
</dbReference>
<evidence type="ECO:0000256" key="4">
    <source>
        <dbReference type="ARBA" id="ARBA00022692"/>
    </source>
</evidence>
<dbReference type="PANTHER" id="PTHR33452">
    <property type="entry name" value="OXIDOREDUCTASE CATD-RELATED"/>
    <property type="match status" value="1"/>
</dbReference>
<dbReference type="Pfam" id="PF07681">
    <property type="entry name" value="DoxX"/>
    <property type="match status" value="1"/>
</dbReference>
<comment type="subcellular location">
    <subcellularLocation>
        <location evidence="1">Cell membrane</location>
        <topology evidence="1">Multi-pass membrane protein</topology>
    </subcellularLocation>
</comment>
<dbReference type="STRING" id="1391654.AKJ09_06730"/>
<keyword evidence="9" id="KW-1185">Reference proteome</keyword>